<reference evidence="1 2" key="1">
    <citation type="journal article" date="2023" name="Sci. Data">
        <title>Genome assembly of the Korean intertidal mud-creeper Batillaria attramentaria.</title>
        <authorList>
            <person name="Patra A.K."/>
            <person name="Ho P.T."/>
            <person name="Jun S."/>
            <person name="Lee S.J."/>
            <person name="Kim Y."/>
            <person name="Won Y.J."/>
        </authorList>
    </citation>
    <scope>NUCLEOTIDE SEQUENCE [LARGE SCALE GENOMIC DNA]</scope>
    <source>
        <strain evidence="1">Wonlab-2016</strain>
    </source>
</reference>
<name>A0ABD0L4K1_9CAEN</name>
<gene>
    <name evidence="1" type="ORF">BaRGS_00014267</name>
</gene>
<dbReference type="AlphaFoldDB" id="A0ABD0L4K1"/>
<organism evidence="1 2">
    <name type="scientific">Batillaria attramentaria</name>
    <dbReference type="NCBI Taxonomy" id="370345"/>
    <lineage>
        <taxon>Eukaryota</taxon>
        <taxon>Metazoa</taxon>
        <taxon>Spiralia</taxon>
        <taxon>Lophotrochozoa</taxon>
        <taxon>Mollusca</taxon>
        <taxon>Gastropoda</taxon>
        <taxon>Caenogastropoda</taxon>
        <taxon>Sorbeoconcha</taxon>
        <taxon>Cerithioidea</taxon>
        <taxon>Batillariidae</taxon>
        <taxon>Batillaria</taxon>
    </lineage>
</organism>
<dbReference type="EMBL" id="JACVVK020000083">
    <property type="protein sequence ID" value="KAK7494375.1"/>
    <property type="molecule type" value="Genomic_DNA"/>
</dbReference>
<keyword evidence="2" id="KW-1185">Reference proteome</keyword>
<protein>
    <submittedName>
        <fullName evidence="1">Uncharacterized protein</fullName>
    </submittedName>
</protein>
<feature type="non-terminal residue" evidence="1">
    <location>
        <position position="1"/>
    </location>
</feature>
<proteinExistence type="predicted"/>
<evidence type="ECO:0000313" key="1">
    <source>
        <dbReference type="EMBL" id="KAK7494375.1"/>
    </source>
</evidence>
<evidence type="ECO:0000313" key="2">
    <source>
        <dbReference type="Proteomes" id="UP001519460"/>
    </source>
</evidence>
<accession>A0ABD0L4K1</accession>
<sequence length="145" mass="16255">HSGSFRNVQFKERCRVFLFVAGIFPSLEFEVNYVDAQGPGEQDGVHKISIHAYLDTENQFTDSSFQGLTDWLTGKIPSRCPLQLSYRGHITDRICFVEFSWAPTASLVAGDTCCFLFSDRSDDDAGGVAFSTIPFTVVLCWLNRL</sequence>
<comment type="caution">
    <text evidence="1">The sequence shown here is derived from an EMBL/GenBank/DDBJ whole genome shotgun (WGS) entry which is preliminary data.</text>
</comment>
<dbReference type="Proteomes" id="UP001519460">
    <property type="component" value="Unassembled WGS sequence"/>
</dbReference>